<dbReference type="PROSITE" id="PS51918">
    <property type="entry name" value="RADICAL_SAM"/>
    <property type="match status" value="1"/>
</dbReference>
<dbReference type="EMBL" id="CP000482">
    <property type="protein sequence ID" value="ABK98371.1"/>
    <property type="molecule type" value="Genomic_DNA"/>
</dbReference>
<evidence type="ECO:0000313" key="9">
    <source>
        <dbReference type="Proteomes" id="UP000006732"/>
    </source>
</evidence>
<evidence type="ECO:0000313" key="8">
    <source>
        <dbReference type="EMBL" id="ABK98371.1"/>
    </source>
</evidence>
<dbReference type="CDD" id="cd01335">
    <property type="entry name" value="Radical_SAM"/>
    <property type="match status" value="1"/>
</dbReference>
<dbReference type="GO" id="GO:0005829">
    <property type="term" value="C:cytosol"/>
    <property type="evidence" value="ECO:0007669"/>
    <property type="project" value="TreeGrafter"/>
</dbReference>
<dbReference type="GO" id="GO:0046872">
    <property type="term" value="F:metal ion binding"/>
    <property type="evidence" value="ECO:0007669"/>
    <property type="project" value="UniProtKB-KW"/>
</dbReference>
<keyword evidence="5" id="KW-0411">Iron-sulfur</keyword>
<dbReference type="InterPro" id="IPR036724">
    <property type="entry name" value="Cobalamin-bd_sf"/>
</dbReference>
<dbReference type="SFLD" id="SFLDS00029">
    <property type="entry name" value="Radical_SAM"/>
    <property type="match status" value="1"/>
</dbReference>
<keyword evidence="2" id="KW-0949">S-adenosyl-L-methionine</keyword>
<evidence type="ECO:0000256" key="5">
    <source>
        <dbReference type="ARBA" id="ARBA00023014"/>
    </source>
</evidence>
<dbReference type="SFLD" id="SFLDG01123">
    <property type="entry name" value="methyltransferase_(Class_B)"/>
    <property type="match status" value="1"/>
</dbReference>
<dbReference type="InterPro" id="IPR023404">
    <property type="entry name" value="rSAM_horseshoe"/>
</dbReference>
<keyword evidence="3" id="KW-0479">Metal-binding</keyword>
<keyword evidence="9" id="KW-1185">Reference proteome</keyword>
<dbReference type="RefSeq" id="WP_011734683.1">
    <property type="nucleotide sequence ID" value="NC_008609.1"/>
</dbReference>
<dbReference type="InterPro" id="IPR006158">
    <property type="entry name" value="Cobalamin-bd"/>
</dbReference>
<dbReference type="SMART" id="SM00729">
    <property type="entry name" value="Elp3"/>
    <property type="match status" value="1"/>
</dbReference>
<dbReference type="InterPro" id="IPR058240">
    <property type="entry name" value="rSAM_sf"/>
</dbReference>
<evidence type="ECO:0000256" key="4">
    <source>
        <dbReference type="ARBA" id="ARBA00023004"/>
    </source>
</evidence>
<dbReference type="PROSITE" id="PS51332">
    <property type="entry name" value="B12_BINDING"/>
    <property type="match status" value="1"/>
</dbReference>
<accession>A1AM01</accession>
<evidence type="ECO:0000256" key="1">
    <source>
        <dbReference type="ARBA" id="ARBA00001966"/>
    </source>
</evidence>
<dbReference type="PANTHER" id="PTHR43409">
    <property type="entry name" value="ANAEROBIC MAGNESIUM-PROTOPORPHYRIN IX MONOMETHYL ESTER CYCLASE-RELATED"/>
    <property type="match status" value="1"/>
</dbReference>
<organism evidence="8 9">
    <name type="scientific">Pelobacter propionicus (strain DSM 2379 / NBRC 103807 / OttBd1)</name>
    <dbReference type="NCBI Taxonomy" id="338966"/>
    <lineage>
        <taxon>Bacteria</taxon>
        <taxon>Pseudomonadati</taxon>
        <taxon>Thermodesulfobacteriota</taxon>
        <taxon>Desulfuromonadia</taxon>
        <taxon>Desulfuromonadales</taxon>
        <taxon>Desulfuromonadaceae</taxon>
        <taxon>Pelobacter</taxon>
    </lineage>
</organism>
<dbReference type="GO" id="GO:0031419">
    <property type="term" value="F:cobalamin binding"/>
    <property type="evidence" value="ECO:0007669"/>
    <property type="project" value="InterPro"/>
</dbReference>
<gene>
    <name evidence="8" type="ordered locus">Ppro_0741</name>
</gene>
<reference evidence="8 9" key="1">
    <citation type="submission" date="2006-10" db="EMBL/GenBank/DDBJ databases">
        <title>Complete sequence of chromosome of Pelobacter propionicus DSM 2379.</title>
        <authorList>
            <consortium name="US DOE Joint Genome Institute"/>
            <person name="Copeland A."/>
            <person name="Lucas S."/>
            <person name="Lapidus A."/>
            <person name="Barry K."/>
            <person name="Detter J.C."/>
            <person name="Glavina del Rio T."/>
            <person name="Hammon N."/>
            <person name="Israni S."/>
            <person name="Dalin E."/>
            <person name="Tice H."/>
            <person name="Pitluck S."/>
            <person name="Saunders E."/>
            <person name="Brettin T."/>
            <person name="Bruce D."/>
            <person name="Han C."/>
            <person name="Tapia R."/>
            <person name="Schmutz J."/>
            <person name="Larimer F."/>
            <person name="Land M."/>
            <person name="Hauser L."/>
            <person name="Kyrpides N."/>
            <person name="Kim E."/>
            <person name="Lovley D."/>
            <person name="Richardson P."/>
        </authorList>
    </citation>
    <scope>NUCLEOTIDE SEQUENCE [LARGE SCALE GENOMIC DNA]</scope>
    <source>
        <strain evidence="9">DSM 2379 / NBRC 103807 / OttBd1</strain>
    </source>
</reference>
<dbReference type="AlphaFoldDB" id="A1AM01"/>
<evidence type="ECO:0000256" key="2">
    <source>
        <dbReference type="ARBA" id="ARBA00022691"/>
    </source>
</evidence>
<dbReference type="PANTHER" id="PTHR43409:SF16">
    <property type="entry name" value="SLR0320 PROTEIN"/>
    <property type="match status" value="1"/>
</dbReference>
<dbReference type="eggNOG" id="COG1032">
    <property type="taxonomic scope" value="Bacteria"/>
</dbReference>
<feature type="domain" description="Radical SAM core" evidence="7">
    <location>
        <begin position="178"/>
        <end position="408"/>
    </location>
</feature>
<dbReference type="InterPro" id="IPR006638">
    <property type="entry name" value="Elp3/MiaA/NifB-like_rSAM"/>
</dbReference>
<proteinExistence type="predicted"/>
<dbReference type="InterPro" id="IPR051198">
    <property type="entry name" value="BchE-like"/>
</dbReference>
<keyword evidence="4" id="KW-0408">Iron</keyword>
<dbReference type="GO" id="GO:0051539">
    <property type="term" value="F:4 iron, 4 sulfur cluster binding"/>
    <property type="evidence" value="ECO:0007669"/>
    <property type="project" value="UniProtKB-KW"/>
</dbReference>
<feature type="domain" description="B12-binding" evidence="6">
    <location>
        <begin position="1"/>
        <end position="140"/>
    </location>
</feature>
<dbReference type="SUPFAM" id="SSF102114">
    <property type="entry name" value="Radical SAM enzymes"/>
    <property type="match status" value="1"/>
</dbReference>
<dbReference type="Gene3D" id="3.40.50.280">
    <property type="entry name" value="Cobalamin-binding domain"/>
    <property type="match status" value="1"/>
</dbReference>
<name>A1AM01_PELPD</name>
<dbReference type="HOGENOM" id="CLU_030409_0_0_7"/>
<protein>
    <submittedName>
        <fullName evidence="8">Radical SAM domain protein</fullName>
    </submittedName>
</protein>
<dbReference type="CDD" id="cd02068">
    <property type="entry name" value="radical_SAM_B12_BD"/>
    <property type="match status" value="1"/>
</dbReference>
<dbReference type="SFLD" id="SFLDG01082">
    <property type="entry name" value="B12-binding_domain_containing"/>
    <property type="match status" value="1"/>
</dbReference>
<evidence type="ECO:0000259" key="7">
    <source>
        <dbReference type="PROSITE" id="PS51918"/>
    </source>
</evidence>
<dbReference type="Proteomes" id="UP000006732">
    <property type="component" value="Chromosome"/>
</dbReference>
<dbReference type="Pfam" id="PF04055">
    <property type="entry name" value="Radical_SAM"/>
    <property type="match status" value="1"/>
</dbReference>
<dbReference type="Gene3D" id="3.80.30.20">
    <property type="entry name" value="tm_1862 like domain"/>
    <property type="match status" value="1"/>
</dbReference>
<evidence type="ECO:0000256" key="3">
    <source>
        <dbReference type="ARBA" id="ARBA00022723"/>
    </source>
</evidence>
<dbReference type="Pfam" id="PF02310">
    <property type="entry name" value="B12-binding"/>
    <property type="match status" value="1"/>
</dbReference>
<dbReference type="SUPFAM" id="SSF52242">
    <property type="entry name" value="Cobalamin (vitamin B12)-binding domain"/>
    <property type="match status" value="1"/>
</dbReference>
<dbReference type="InterPro" id="IPR034466">
    <property type="entry name" value="Methyltransferase_Class_B"/>
</dbReference>
<dbReference type="OrthoDB" id="9762608at2"/>
<comment type="cofactor">
    <cofactor evidence="1">
        <name>[4Fe-4S] cluster</name>
        <dbReference type="ChEBI" id="CHEBI:49883"/>
    </cofactor>
</comment>
<dbReference type="KEGG" id="ppd:Ppro_0741"/>
<evidence type="ECO:0000259" key="6">
    <source>
        <dbReference type="PROSITE" id="PS51332"/>
    </source>
</evidence>
<sequence>MRVILVAIHPYPSPQAVPLANGFLAAYQREYASSRNPVDVLLRDFFLHQDVAGCVAELLSLKPDVVGFSLYVWNRAQCLTLAEELRRLLPGTLLFAGGPEASADPRALLDGGGLDFLVAGEGEVTFVDVCLALAEGKGVGGIPGVVVAGGEGKLPSPRGVLSDLDAIPSPWLSGVLDASRYCGVLWQLSRGCAFSCDFCYDARGESGVRRFSLERVEAELRYFAAAEVSQVFVLDSTFNQDVGRAKAILRLIRKIAPRTHFHFEVRCEFLDGEMARLFAGITCSLQIGLQSADPRVLRQVGRSFRRDAFAAKVALLNRSGAVFGFDLMYGLPGDSLEGFRESVDYALSLYPNHLDIFPLAILPGTALAARADADGLCHLAEPPYTLLSSPTLSAADLGQARRLALACDVFYTRGKAVAWFNSVMAALGVRPSLFLGRFGEWLAREKGPGITEEALDDGDIWKLQRDWLTAAFDTKKLKRLLALVLDLVDYHHHYAAALLAPLEPSPFRGLGRTRLLTLPARLAPSTRLARFNYEILDILEAGEPDIGAFVAHAPCSGSWAAIYPRGDDVCTESLIEPYFRLLEKLDGRTPCGRIAANLGVPEEDALSFLEFAVAERIVIPQRG</sequence>
<dbReference type="GO" id="GO:0003824">
    <property type="term" value="F:catalytic activity"/>
    <property type="evidence" value="ECO:0007669"/>
    <property type="project" value="InterPro"/>
</dbReference>
<dbReference type="InterPro" id="IPR007197">
    <property type="entry name" value="rSAM"/>
</dbReference>
<dbReference type="STRING" id="338966.Ppro_0741"/>